<evidence type="ECO:0000256" key="1">
    <source>
        <dbReference type="SAM" id="MobiDB-lite"/>
    </source>
</evidence>
<protein>
    <submittedName>
        <fullName evidence="3">Uncharacterized protein</fullName>
    </submittedName>
</protein>
<feature type="region of interest" description="Disordered" evidence="1">
    <location>
        <begin position="85"/>
        <end position="106"/>
    </location>
</feature>
<reference evidence="3" key="2">
    <citation type="submission" date="2023-11" db="UniProtKB">
        <authorList>
            <consortium name="WormBaseParasite"/>
        </authorList>
    </citation>
    <scope>IDENTIFICATION</scope>
</reference>
<evidence type="ECO:0000313" key="2">
    <source>
        <dbReference type="Proteomes" id="UP000050795"/>
    </source>
</evidence>
<dbReference type="AlphaFoldDB" id="A0AA85KE07"/>
<feature type="compositionally biased region" description="Low complexity" evidence="1">
    <location>
        <begin position="90"/>
        <end position="106"/>
    </location>
</feature>
<keyword evidence="2" id="KW-1185">Reference proteome</keyword>
<proteinExistence type="predicted"/>
<evidence type="ECO:0000313" key="3">
    <source>
        <dbReference type="WBParaSite" id="TREG1_76600.1"/>
    </source>
</evidence>
<organism evidence="2 3">
    <name type="scientific">Trichobilharzia regenti</name>
    <name type="common">Nasal bird schistosome</name>
    <dbReference type="NCBI Taxonomy" id="157069"/>
    <lineage>
        <taxon>Eukaryota</taxon>
        <taxon>Metazoa</taxon>
        <taxon>Spiralia</taxon>
        <taxon>Lophotrochozoa</taxon>
        <taxon>Platyhelminthes</taxon>
        <taxon>Trematoda</taxon>
        <taxon>Digenea</taxon>
        <taxon>Strigeidida</taxon>
        <taxon>Schistosomatoidea</taxon>
        <taxon>Schistosomatidae</taxon>
        <taxon>Trichobilharzia</taxon>
    </lineage>
</organism>
<name>A0AA85KE07_TRIRE</name>
<reference evidence="2" key="1">
    <citation type="submission" date="2022-06" db="EMBL/GenBank/DDBJ databases">
        <authorList>
            <person name="Berger JAMES D."/>
            <person name="Berger JAMES D."/>
        </authorList>
    </citation>
    <scope>NUCLEOTIDE SEQUENCE [LARGE SCALE GENOMIC DNA]</scope>
</reference>
<sequence length="106" mass="12011">MKCSVNRRKIHESIATEDCHSTYLEHNRTKEKDLDNSIVNYEEEVVEEPLEQQQRSEQTAVDAAHLLMGMSQIQSFKKQSGCVNLDSSEDSSLTESTMTLSLETTS</sequence>
<accession>A0AA85KE07</accession>
<dbReference type="WBParaSite" id="TREG1_76600.1">
    <property type="protein sequence ID" value="TREG1_76600.1"/>
    <property type="gene ID" value="TREG1_76600"/>
</dbReference>
<dbReference type="Proteomes" id="UP000050795">
    <property type="component" value="Unassembled WGS sequence"/>
</dbReference>